<organism evidence="4 5">
    <name type="scientific">Treponema bryantii</name>
    <dbReference type="NCBI Taxonomy" id="163"/>
    <lineage>
        <taxon>Bacteria</taxon>
        <taxon>Pseudomonadati</taxon>
        <taxon>Spirochaetota</taxon>
        <taxon>Spirochaetia</taxon>
        <taxon>Spirochaetales</taxon>
        <taxon>Treponemataceae</taxon>
        <taxon>Treponema</taxon>
    </lineage>
</organism>
<dbReference type="STRING" id="163.SAMN04487775_11131"/>
<dbReference type="GO" id="GO:0032259">
    <property type="term" value="P:methylation"/>
    <property type="evidence" value="ECO:0007669"/>
    <property type="project" value="UniProtKB-KW"/>
</dbReference>
<dbReference type="PANTHER" id="PTHR43836:SF2">
    <property type="entry name" value="CATECHOL O-METHYLTRANSFERASE 1-RELATED"/>
    <property type="match status" value="1"/>
</dbReference>
<gene>
    <name evidence="4" type="ORF">SAMN04487977_104112</name>
</gene>
<evidence type="ECO:0000313" key="5">
    <source>
        <dbReference type="Proteomes" id="UP000182360"/>
    </source>
</evidence>
<dbReference type="Proteomes" id="UP000182360">
    <property type="component" value="Unassembled WGS sequence"/>
</dbReference>
<evidence type="ECO:0000256" key="2">
    <source>
        <dbReference type="ARBA" id="ARBA00022679"/>
    </source>
</evidence>
<dbReference type="PROSITE" id="PS51682">
    <property type="entry name" value="SAM_OMT_I"/>
    <property type="match status" value="1"/>
</dbReference>
<dbReference type="Gene3D" id="3.40.50.150">
    <property type="entry name" value="Vaccinia Virus protein VP39"/>
    <property type="match status" value="1"/>
</dbReference>
<dbReference type="OrthoDB" id="9799672at2"/>
<dbReference type="InterPro" id="IPR029063">
    <property type="entry name" value="SAM-dependent_MTases_sf"/>
</dbReference>
<protein>
    <submittedName>
        <fullName evidence="4">Predicted O-methyltransferase YrrM</fullName>
    </submittedName>
</protein>
<proteinExistence type="predicted"/>
<keyword evidence="3" id="KW-0949">S-adenosyl-L-methionine</keyword>
<dbReference type="eggNOG" id="COG4122">
    <property type="taxonomic scope" value="Bacteria"/>
</dbReference>
<reference evidence="4 5" key="1">
    <citation type="submission" date="2016-10" db="EMBL/GenBank/DDBJ databases">
        <authorList>
            <person name="de Groot N.N."/>
        </authorList>
    </citation>
    <scope>NUCLEOTIDE SEQUENCE [LARGE SCALE GENOMIC DNA]</scope>
    <source>
        <strain evidence="4 5">B25</strain>
    </source>
</reference>
<dbReference type="CDD" id="cd02440">
    <property type="entry name" value="AdoMet_MTases"/>
    <property type="match status" value="1"/>
</dbReference>
<dbReference type="RefSeq" id="WP_074642978.1">
    <property type="nucleotide sequence ID" value="NZ_FOFU01000004.1"/>
</dbReference>
<dbReference type="GO" id="GO:0008171">
    <property type="term" value="F:O-methyltransferase activity"/>
    <property type="evidence" value="ECO:0007669"/>
    <property type="project" value="InterPro"/>
</dbReference>
<keyword evidence="1 4" id="KW-0489">Methyltransferase</keyword>
<dbReference type="PANTHER" id="PTHR43836">
    <property type="entry name" value="CATECHOL O-METHYLTRANSFERASE 1-RELATED"/>
    <property type="match status" value="1"/>
</dbReference>
<name>A0A1H9FPD4_9SPIR</name>
<dbReference type="SUPFAM" id="SSF53335">
    <property type="entry name" value="S-adenosyl-L-methionine-dependent methyltransferases"/>
    <property type="match status" value="1"/>
</dbReference>
<dbReference type="Pfam" id="PF01596">
    <property type="entry name" value="Methyltransf_3"/>
    <property type="match status" value="1"/>
</dbReference>
<sequence length="192" mass="21961">MDDLLSIKAYASREAVPIMQDEGCDFICEYIKEHNCKNILEIGTAIGYSSIRFAKLSDDIHVTTIELDIDRHIKAVENFKACGLENRITAIHDDALTCPLEGKFDLIFIDAAKAQYIKFFEKYKANLAPDGVMISDNLSFHGMVDDLSLTHNYSTKKLVKKIQKYAEFLRTNEEFETTFYEIGDRITVSKRK</sequence>
<keyword evidence="5" id="KW-1185">Reference proteome</keyword>
<dbReference type="AlphaFoldDB" id="A0A1H9FPD4"/>
<evidence type="ECO:0000256" key="3">
    <source>
        <dbReference type="ARBA" id="ARBA00022691"/>
    </source>
</evidence>
<evidence type="ECO:0000313" key="4">
    <source>
        <dbReference type="EMBL" id="SEQ39742.1"/>
    </source>
</evidence>
<keyword evidence="2 4" id="KW-0808">Transferase</keyword>
<dbReference type="InterPro" id="IPR002935">
    <property type="entry name" value="SAM_O-MeTrfase"/>
</dbReference>
<evidence type="ECO:0000256" key="1">
    <source>
        <dbReference type="ARBA" id="ARBA00022603"/>
    </source>
</evidence>
<accession>A0A1H9FPD4</accession>
<dbReference type="EMBL" id="FOFU01000004">
    <property type="protein sequence ID" value="SEQ39742.1"/>
    <property type="molecule type" value="Genomic_DNA"/>
</dbReference>